<organism evidence="1 2">
    <name type="scientific">Paramecium tetraurelia</name>
    <dbReference type="NCBI Taxonomy" id="5888"/>
    <lineage>
        <taxon>Eukaryota</taxon>
        <taxon>Sar</taxon>
        <taxon>Alveolata</taxon>
        <taxon>Ciliophora</taxon>
        <taxon>Intramacronucleata</taxon>
        <taxon>Oligohymenophorea</taxon>
        <taxon>Peniculida</taxon>
        <taxon>Parameciidae</taxon>
        <taxon>Paramecium</taxon>
    </lineage>
</organism>
<dbReference type="RefSeq" id="XP_001441827.1">
    <property type="nucleotide sequence ID" value="XM_001441790.1"/>
</dbReference>
<reference evidence="1 2" key="1">
    <citation type="journal article" date="2006" name="Nature">
        <title>Global trends of whole-genome duplications revealed by the ciliate Paramecium tetraurelia.</title>
        <authorList>
            <consortium name="Genoscope"/>
            <person name="Aury J.-M."/>
            <person name="Jaillon O."/>
            <person name="Duret L."/>
            <person name="Noel B."/>
            <person name="Jubin C."/>
            <person name="Porcel B.M."/>
            <person name="Segurens B."/>
            <person name="Daubin V."/>
            <person name="Anthouard V."/>
            <person name="Aiach N."/>
            <person name="Arnaiz O."/>
            <person name="Billaut A."/>
            <person name="Beisson J."/>
            <person name="Blanc I."/>
            <person name="Bouhouche K."/>
            <person name="Camara F."/>
            <person name="Duharcourt S."/>
            <person name="Guigo R."/>
            <person name="Gogendeau D."/>
            <person name="Katinka M."/>
            <person name="Keller A.-M."/>
            <person name="Kissmehl R."/>
            <person name="Klotz C."/>
            <person name="Koll F."/>
            <person name="Le Moue A."/>
            <person name="Lepere C."/>
            <person name="Malinsky S."/>
            <person name="Nowacki M."/>
            <person name="Nowak J.K."/>
            <person name="Plattner H."/>
            <person name="Poulain J."/>
            <person name="Ruiz F."/>
            <person name="Serrano V."/>
            <person name="Zagulski M."/>
            <person name="Dessen P."/>
            <person name="Betermier M."/>
            <person name="Weissenbach J."/>
            <person name="Scarpelli C."/>
            <person name="Schachter V."/>
            <person name="Sperling L."/>
            <person name="Meyer E."/>
            <person name="Cohen J."/>
            <person name="Wincker P."/>
        </authorList>
    </citation>
    <scope>NUCLEOTIDE SEQUENCE [LARGE SCALE GENOMIC DNA]</scope>
    <source>
        <strain evidence="1 2">Stock d4-2</strain>
    </source>
</reference>
<dbReference type="Proteomes" id="UP000000600">
    <property type="component" value="Unassembled WGS sequence"/>
</dbReference>
<dbReference type="HOGENOM" id="CLU_1231922_0_0_1"/>
<proteinExistence type="predicted"/>
<evidence type="ECO:0000313" key="2">
    <source>
        <dbReference type="Proteomes" id="UP000000600"/>
    </source>
</evidence>
<protein>
    <submittedName>
        <fullName evidence="1">Uncharacterized protein</fullName>
    </submittedName>
</protein>
<dbReference type="EMBL" id="CT868185">
    <property type="protein sequence ID" value="CAK74430.1"/>
    <property type="molecule type" value="Genomic_DNA"/>
</dbReference>
<sequence length="252" mass="30062">MKKSLTPTSETKYNFSQKIHLLKQKRNKDMLSYAVQELKNPFDPLQVSKALKFLENHVQRKALLDQIIYIREQKRKKEEFDKMSSMRGILNKVSKRFSIVKNQETKYARDYNDFKIMQEERNKFDKLQYENLNIQVNEKRPQFRRLSSLSFLTKETDQIRFSAEQNNDQQALFVRRQTQRNATLMVNAILKKEIPVSPGISEKVIGNKKFKKLLHYRKTKSQSESKIIMNLLIYIYLNGNIKDLYVKSEIKI</sequence>
<evidence type="ECO:0000313" key="1">
    <source>
        <dbReference type="EMBL" id="CAK74430.1"/>
    </source>
</evidence>
<keyword evidence="2" id="KW-1185">Reference proteome</keyword>
<dbReference type="KEGG" id="ptm:GSPATT00010630001"/>
<dbReference type="AlphaFoldDB" id="A0CUG3"/>
<accession>A0CUG3</accession>
<dbReference type="OMA" id="ETKYARD"/>
<dbReference type="InParanoid" id="A0CUG3"/>
<dbReference type="GeneID" id="5027612"/>
<gene>
    <name evidence="1" type="ORF">GSPATT00010630001</name>
</gene>
<name>A0CUG3_PARTE</name>